<dbReference type="GO" id="GO:0030177">
    <property type="term" value="P:positive regulation of Wnt signaling pathway"/>
    <property type="evidence" value="ECO:0007669"/>
    <property type="project" value="Ensembl"/>
</dbReference>
<feature type="compositionally biased region" description="Low complexity" evidence="2">
    <location>
        <begin position="39"/>
        <end position="48"/>
    </location>
</feature>
<evidence type="ECO:0000256" key="1">
    <source>
        <dbReference type="SAM" id="Coils"/>
    </source>
</evidence>
<dbReference type="GO" id="GO:1905515">
    <property type="term" value="P:non-motile cilium assembly"/>
    <property type="evidence" value="ECO:0007669"/>
    <property type="project" value="Ensembl"/>
</dbReference>
<reference evidence="3" key="3">
    <citation type="submission" date="2025-09" db="UniProtKB">
        <authorList>
            <consortium name="Ensembl"/>
        </authorList>
    </citation>
    <scope>IDENTIFICATION</scope>
</reference>
<reference evidence="3 4" key="1">
    <citation type="journal article" date="2011" name="Nature">
        <title>A high-resolution map of human evolutionary constraint using 29 mammals.</title>
        <authorList>
            <person name="Lindblad-Toh K."/>
            <person name="Garber M."/>
            <person name="Zuk O."/>
            <person name="Lin M.F."/>
            <person name="Parker B.J."/>
            <person name="Washietl S."/>
            <person name="Kheradpour P."/>
            <person name="Ernst J."/>
            <person name="Jordan G."/>
            <person name="Mauceli E."/>
            <person name="Ward L.D."/>
            <person name="Lowe C.B."/>
            <person name="Holloway A.K."/>
            <person name="Clamp M."/>
            <person name="Gnerre S."/>
            <person name="Alfoldi J."/>
            <person name="Beal K."/>
            <person name="Chang J."/>
            <person name="Clawson H."/>
            <person name="Cuff J."/>
            <person name="Di Palma F."/>
            <person name="Fitzgerald S."/>
            <person name="Flicek P."/>
            <person name="Guttman M."/>
            <person name="Hubisz M.J."/>
            <person name="Jaffe D.B."/>
            <person name="Jungreis I."/>
            <person name="Kent W.J."/>
            <person name="Kostka D."/>
            <person name="Lara M."/>
            <person name="Martins A.L."/>
            <person name="Massingham T."/>
            <person name="Moltke I."/>
            <person name="Raney B.J."/>
            <person name="Rasmussen M.D."/>
            <person name="Robinson J."/>
            <person name="Stark A."/>
            <person name="Vilella A.J."/>
            <person name="Wen J."/>
            <person name="Xie X."/>
            <person name="Zody M.C."/>
            <person name="Baldwin J."/>
            <person name="Bloom T."/>
            <person name="Chin C.W."/>
            <person name="Heiman D."/>
            <person name="Nicol R."/>
            <person name="Nusbaum C."/>
            <person name="Young S."/>
            <person name="Wilkinson J."/>
            <person name="Worley K.C."/>
            <person name="Kovar C.L."/>
            <person name="Muzny D.M."/>
            <person name="Gibbs R.A."/>
            <person name="Cree A."/>
            <person name="Dihn H.H."/>
            <person name="Fowler G."/>
            <person name="Jhangiani S."/>
            <person name="Joshi V."/>
            <person name="Lee S."/>
            <person name="Lewis L.R."/>
            <person name="Nazareth L.V."/>
            <person name="Okwuonu G."/>
            <person name="Santibanez J."/>
            <person name="Warren W.C."/>
            <person name="Mardis E.R."/>
            <person name="Weinstock G.M."/>
            <person name="Wilson R.K."/>
            <person name="Delehaunty K."/>
            <person name="Dooling D."/>
            <person name="Fronik C."/>
            <person name="Fulton L."/>
            <person name="Fulton B."/>
            <person name="Graves T."/>
            <person name="Minx P."/>
            <person name="Sodergren E."/>
            <person name="Birney E."/>
            <person name="Margulies E.H."/>
            <person name="Herrero J."/>
            <person name="Green E.D."/>
            <person name="Haussler D."/>
            <person name="Siepel A."/>
            <person name="Goldman N."/>
            <person name="Pollard K.S."/>
            <person name="Pedersen J.S."/>
            <person name="Lander E.S."/>
            <person name="Kellis M."/>
        </authorList>
    </citation>
    <scope>NUCLEOTIDE SEQUENCE [LARGE SCALE GENOMIC DNA]</scope>
</reference>
<dbReference type="GO" id="GO:0045111">
    <property type="term" value="C:intermediate filament cytoskeleton"/>
    <property type="evidence" value="ECO:0007669"/>
    <property type="project" value="Ensembl"/>
</dbReference>
<dbReference type="Proteomes" id="UP000001074">
    <property type="component" value="Unassembled WGS sequence"/>
</dbReference>
<dbReference type="GO" id="GO:0098982">
    <property type="term" value="C:GABA-ergic synapse"/>
    <property type="evidence" value="ECO:0007669"/>
    <property type="project" value="Ensembl"/>
</dbReference>
<name>G1P4P4_MYOLU</name>
<keyword evidence="4" id="KW-1185">Reference proteome</keyword>
<dbReference type="EMBL" id="AAPE02052667">
    <property type="status" value="NOT_ANNOTATED_CDS"/>
    <property type="molecule type" value="Genomic_DNA"/>
</dbReference>
<dbReference type="GO" id="GO:0042802">
    <property type="term" value="F:identical protein binding"/>
    <property type="evidence" value="ECO:0007669"/>
    <property type="project" value="Ensembl"/>
</dbReference>
<dbReference type="STRING" id="59463.ENSMLUP00000004935"/>
<dbReference type="OMA" id="CASITRR"/>
<dbReference type="InParanoid" id="G1P4P4"/>
<feature type="compositionally biased region" description="Polar residues" evidence="2">
    <location>
        <begin position="196"/>
        <end position="208"/>
    </location>
</feature>
<dbReference type="PANTHER" id="PTHR14332">
    <property type="entry name" value="DISRUPTED IN SCHIZOPHRENIA 1 PROTEIN"/>
    <property type="match status" value="1"/>
</dbReference>
<dbReference type="AlphaFoldDB" id="G1P4P4"/>
<evidence type="ECO:0000313" key="4">
    <source>
        <dbReference type="Proteomes" id="UP000001074"/>
    </source>
</evidence>
<dbReference type="GO" id="GO:0005813">
    <property type="term" value="C:centrosome"/>
    <property type="evidence" value="ECO:0007669"/>
    <property type="project" value="Ensembl"/>
</dbReference>
<evidence type="ECO:0000256" key="2">
    <source>
        <dbReference type="SAM" id="MobiDB-lite"/>
    </source>
</evidence>
<dbReference type="EMBL" id="AAPE02052666">
    <property type="status" value="NOT_ANNOTATED_CDS"/>
    <property type="molecule type" value="Genomic_DNA"/>
</dbReference>
<reference evidence="3" key="2">
    <citation type="submission" date="2025-08" db="UniProtKB">
        <authorList>
            <consortium name="Ensembl"/>
        </authorList>
    </citation>
    <scope>IDENTIFICATION</scope>
</reference>
<dbReference type="GO" id="GO:0098978">
    <property type="term" value="C:glutamatergic synapse"/>
    <property type="evidence" value="ECO:0007669"/>
    <property type="project" value="Ensembl"/>
</dbReference>
<dbReference type="GO" id="GO:0098793">
    <property type="term" value="C:presynapse"/>
    <property type="evidence" value="ECO:0007669"/>
    <property type="project" value="Ensembl"/>
</dbReference>
<keyword evidence="1" id="KW-0175">Coiled coil</keyword>
<evidence type="ECO:0000313" key="3">
    <source>
        <dbReference type="Ensembl" id="ENSMLUP00000004935.2"/>
    </source>
</evidence>
<dbReference type="GO" id="GO:0097546">
    <property type="term" value="C:ciliary base"/>
    <property type="evidence" value="ECO:0007669"/>
    <property type="project" value="Ensembl"/>
</dbReference>
<dbReference type="GO" id="GO:0000226">
    <property type="term" value="P:microtubule cytoskeleton organization"/>
    <property type="evidence" value="ECO:0007669"/>
    <property type="project" value="Ensembl"/>
</dbReference>
<gene>
    <name evidence="3" type="primary">DISC1</name>
</gene>
<dbReference type="GO" id="GO:0001764">
    <property type="term" value="P:neuron migration"/>
    <property type="evidence" value="ECO:0007669"/>
    <property type="project" value="Ensembl"/>
</dbReference>
<organism evidence="3 4">
    <name type="scientific">Myotis lucifugus</name>
    <name type="common">Little brown bat</name>
    <dbReference type="NCBI Taxonomy" id="59463"/>
    <lineage>
        <taxon>Eukaryota</taxon>
        <taxon>Metazoa</taxon>
        <taxon>Chordata</taxon>
        <taxon>Craniata</taxon>
        <taxon>Vertebrata</taxon>
        <taxon>Euteleostomi</taxon>
        <taxon>Mammalia</taxon>
        <taxon>Eutheria</taxon>
        <taxon>Laurasiatheria</taxon>
        <taxon>Chiroptera</taxon>
        <taxon>Yangochiroptera</taxon>
        <taxon>Vespertilionidae</taxon>
        <taxon>Myotis</taxon>
    </lineage>
</organism>
<proteinExistence type="predicted"/>
<dbReference type="GeneTree" id="ENSGT00390000006176"/>
<dbReference type="GO" id="GO:0002052">
    <property type="term" value="P:positive regulation of neuroblast proliferation"/>
    <property type="evidence" value="ECO:0007669"/>
    <property type="project" value="Ensembl"/>
</dbReference>
<dbReference type="GO" id="GO:0014069">
    <property type="term" value="C:postsynaptic density"/>
    <property type="evidence" value="ECO:0007669"/>
    <property type="project" value="Ensembl"/>
</dbReference>
<feature type="region of interest" description="Disordered" evidence="2">
    <location>
        <begin position="814"/>
        <end position="835"/>
    </location>
</feature>
<feature type="region of interest" description="Disordered" evidence="2">
    <location>
        <begin position="39"/>
        <end position="233"/>
    </location>
</feature>
<feature type="compositionally biased region" description="Basic and acidic residues" evidence="2">
    <location>
        <begin position="745"/>
        <end position="756"/>
    </location>
</feature>
<dbReference type="EMBL" id="AAPE02052665">
    <property type="status" value="NOT_ANNOTATED_CDS"/>
    <property type="molecule type" value="Genomic_DNA"/>
</dbReference>
<feature type="coiled-coil region" evidence="1">
    <location>
        <begin position="432"/>
        <end position="466"/>
    </location>
</feature>
<protein>
    <submittedName>
        <fullName evidence="3">DISC1 scaffold protein</fullName>
    </submittedName>
</protein>
<dbReference type="PANTHER" id="PTHR14332:SF3">
    <property type="entry name" value="DISRUPTED IN SCHIZOPHRENIA 1 PROTEIN"/>
    <property type="match status" value="1"/>
</dbReference>
<dbReference type="HOGENOM" id="CLU_016380_1_0_1"/>
<sequence>GSQDCWPPAASFRRRRLARKPYMRSEAGPLIRLLSAAGGASSRAQGRACGEEPCLSESRARQRGLDPGGPWRGPEVGSPLSRSAAAPTLAPGGPRGPVQTPVRGAPGFSGIQFGAGTGLPARLPRGCGPGDAGVSEGSAQSLRAPRSLPRERPPAGERSGGGTPDRRPAPAPRGGEGAPSCSLGRGPLSPPRAPQQAFNLPVSASSGSPFGLAGERGKAEGFPPAREAEDTGARACPARMGPARTLDMDISLPALVSRQLRARGLRLDPGGQPRLQGEPLSVLDTDAASSCSPDPPKCEGAASRWDPLLRKCEPLLQGCLLSHRRRLEVNALRLKLQKLLEKAVEEDDYDKAETFKHRLDDLEKEEEEEESGLCFQLPSRQPALFSLLVHLGAQAEAALCRAAQQAGSEDTQAPLRVEPPAEDPPCASITRRDRLLHEKQQLQEEMAALQARMSALAAKDQQLRREMELQQQLLRWRDCDLRPLLDGLAPGELQEVHQAARDTLALAGQSPLPAGPPEAVRSLQERLKPLHWSLREIAAKVCRTQRLCGSLRRSLHEIETQLPALLEAKMLAVSGNHFSTAKELAEEIGALTSERDGLEGLLARLAGLSARNVAALGGVKADYSRLQRELDRGKAAHEASVKEEAERYMDALESKLRSCPCPLLGRVWEADLEACRLLIQSLQPPEPRGSPSEEDEPPLGDLVGDGRTSAPGSGPGPHAAEDGGRTPLQASEERKAPPAPSPHRAASEQREEPHALSAELGEKCEAIGKKLLCLEDQLHTAMHSHDEPRPQSLRSELRLVKETLQAMILQLQPPREAGESEVASWATAGVREAQA</sequence>
<dbReference type="GO" id="GO:0005874">
    <property type="term" value="C:microtubule"/>
    <property type="evidence" value="ECO:0007669"/>
    <property type="project" value="TreeGrafter"/>
</dbReference>
<feature type="region of interest" description="Disordered" evidence="2">
    <location>
        <begin position="683"/>
        <end position="756"/>
    </location>
</feature>
<dbReference type="GO" id="GO:0005829">
    <property type="term" value="C:cytosol"/>
    <property type="evidence" value="ECO:0007669"/>
    <property type="project" value="Ensembl"/>
</dbReference>
<dbReference type="FunCoup" id="G1P4P4">
    <property type="interactions" value="299"/>
</dbReference>
<dbReference type="InterPro" id="IPR026081">
    <property type="entry name" value="DISC1"/>
</dbReference>
<dbReference type="eggNOG" id="ENOG502S3S3">
    <property type="taxonomic scope" value="Eukaryota"/>
</dbReference>
<dbReference type="Ensembl" id="ENSMLUT00000005407.2">
    <property type="protein sequence ID" value="ENSMLUP00000004935.2"/>
    <property type="gene ID" value="ENSMLUG00000005405.2"/>
</dbReference>
<dbReference type="GO" id="GO:0005739">
    <property type="term" value="C:mitochondrion"/>
    <property type="evidence" value="ECO:0007669"/>
    <property type="project" value="Ensembl"/>
</dbReference>
<accession>G1P4P4</accession>